<evidence type="ECO:0000313" key="3">
    <source>
        <dbReference type="EMBL" id="KKY29957.1"/>
    </source>
</evidence>
<sequence>MEDNEYIVSVVALIISVVALIGAILQLLQQYYASAIGYSSCNERVMGPWAETRRRIFRTSELRFEVRFEAPVLFVCPPGNKRGPIPKQEVKFLKGTEQSEAETLSLPFAKTEQDRQHAEQKEVEKQYRGARVHTHVHTADNERATWAILLQALQQMEYRSREWEVETLKQDVARSGPKVELPESVADWESHSAVVALQPKMRSWDTMPEAIKKPYATTTICHIVEIAAMLGLHWREFDRSNHKYLAEGNGYLLTGHDVQDLGIAFNFQMYGGNKFEQNRIIPTDEIKLLAFGNVSTIFRPEAGNDGKVPYDSDDPKNTWVLQFGSTTELVESLTHFGCNSKTTNYFRDQQKKHAHLFPVVFEVLGMVAKPMWIENTYYRYLPNPTTYSWNKKNFSLPKLVLEFNRAVNDDDIAPETDHLLQLQKWVYEVAKHLQDKKAWREDSVFPMTLLRALHEAIAKCDKYLKDEGADLVSLVIREHVQEVMRLLNTRAPSASSSGAGDSGDESTLKSAKESQTFDELNSAGPEEKQQKFMDIYFTTVAQSVTRNCHEVLRKKNSTRYVHSPSQSRVDLGVGAPADDAATVVRESVGSEFGGGSGPDNPNEKADTADVQVQAQPRRSSTPQLLVTPGHPREGEGIARLKRMSTTLHEQLTGNVWCTLVFRMLCWLLLHDFHKKDVQISKSELYGSRLPVYIV</sequence>
<dbReference type="OrthoDB" id="5227693at2759"/>
<protein>
    <submittedName>
        <fullName evidence="3">Putative modin</fullName>
    </submittedName>
</protein>
<keyword evidence="4" id="KW-1185">Reference proteome</keyword>
<keyword evidence="2" id="KW-1133">Transmembrane helix</keyword>
<dbReference type="AlphaFoldDB" id="A0A0G2F5C3"/>
<keyword evidence="2" id="KW-0472">Membrane</keyword>
<evidence type="ECO:0000313" key="4">
    <source>
        <dbReference type="Proteomes" id="UP000034680"/>
    </source>
</evidence>
<reference evidence="3 4" key="2">
    <citation type="submission" date="2015-05" db="EMBL/GenBank/DDBJ databases">
        <authorList>
            <person name="Morales-Cruz A."/>
            <person name="Amrine K.C."/>
            <person name="Cantu D."/>
        </authorList>
    </citation>
    <scope>NUCLEOTIDE SEQUENCE [LARGE SCALE GENOMIC DNA]</scope>
    <source>
        <strain evidence="3">DA912</strain>
    </source>
</reference>
<evidence type="ECO:0000256" key="2">
    <source>
        <dbReference type="SAM" id="Phobius"/>
    </source>
</evidence>
<keyword evidence="2" id="KW-0812">Transmembrane</keyword>
<comment type="caution">
    <text evidence="3">The sequence shown here is derived from an EMBL/GenBank/DDBJ whole genome shotgun (WGS) entry which is preliminary data.</text>
</comment>
<name>A0A0G2F5C3_9PEZI</name>
<dbReference type="Proteomes" id="UP000034680">
    <property type="component" value="Unassembled WGS sequence"/>
</dbReference>
<feature type="region of interest" description="Disordered" evidence="1">
    <location>
        <begin position="588"/>
        <end position="607"/>
    </location>
</feature>
<organism evidence="3 4">
    <name type="scientific">Diaporthe ampelina</name>
    <dbReference type="NCBI Taxonomy" id="1214573"/>
    <lineage>
        <taxon>Eukaryota</taxon>
        <taxon>Fungi</taxon>
        <taxon>Dikarya</taxon>
        <taxon>Ascomycota</taxon>
        <taxon>Pezizomycotina</taxon>
        <taxon>Sordariomycetes</taxon>
        <taxon>Sordariomycetidae</taxon>
        <taxon>Diaporthales</taxon>
        <taxon>Diaporthaceae</taxon>
        <taxon>Diaporthe</taxon>
    </lineage>
</organism>
<reference evidence="3 4" key="1">
    <citation type="submission" date="2015-05" db="EMBL/GenBank/DDBJ databases">
        <title>Distinctive expansion of gene families associated with plant cell wall degradation and secondary metabolism in the genomes of grapevine trunk pathogens.</title>
        <authorList>
            <person name="Lawrence D.P."/>
            <person name="Travadon R."/>
            <person name="Rolshausen P.E."/>
            <person name="Baumgartner K."/>
        </authorList>
    </citation>
    <scope>NUCLEOTIDE SEQUENCE [LARGE SCALE GENOMIC DNA]</scope>
    <source>
        <strain evidence="3">DA912</strain>
    </source>
</reference>
<dbReference type="STRING" id="1214573.A0A0G2F5C3"/>
<dbReference type="EMBL" id="LCUC01000573">
    <property type="protein sequence ID" value="KKY29957.1"/>
    <property type="molecule type" value="Genomic_DNA"/>
</dbReference>
<feature type="region of interest" description="Disordered" evidence="1">
    <location>
        <begin position="491"/>
        <end position="526"/>
    </location>
</feature>
<evidence type="ECO:0000256" key="1">
    <source>
        <dbReference type="SAM" id="MobiDB-lite"/>
    </source>
</evidence>
<feature type="transmembrane region" description="Helical" evidence="2">
    <location>
        <begin position="6"/>
        <end position="28"/>
    </location>
</feature>
<accession>A0A0G2F5C3</accession>
<gene>
    <name evidence="3" type="ORF">UCDDA912_g10133</name>
</gene>
<proteinExistence type="predicted"/>